<organism evidence="1 2">
    <name type="scientific">Candidatus Argoarchaeum ethanivorans</name>
    <dbReference type="NCBI Taxonomy" id="2608793"/>
    <lineage>
        <taxon>Archaea</taxon>
        <taxon>Methanobacteriati</taxon>
        <taxon>Methanobacteriota</taxon>
        <taxon>Stenosarchaea group</taxon>
        <taxon>Methanomicrobia</taxon>
        <taxon>Methanosarcinales</taxon>
        <taxon>Methanosarcinales incertae sedis</taxon>
        <taxon>GOM Arc I cluster</taxon>
        <taxon>Candidatus Argoarchaeum</taxon>
    </lineage>
</organism>
<dbReference type="Pfam" id="PF13707">
    <property type="entry name" value="RloB"/>
    <property type="match status" value="1"/>
</dbReference>
<dbReference type="AlphaFoldDB" id="A0A811T286"/>
<protein>
    <submittedName>
        <fullName evidence="1">RloB-like protein</fullName>
    </submittedName>
</protein>
<dbReference type="EMBL" id="CAJHIQ010000003">
    <property type="protein sequence ID" value="CAD6491336.1"/>
    <property type="molecule type" value="Genomic_DNA"/>
</dbReference>
<dbReference type="Proteomes" id="UP000639006">
    <property type="component" value="Unassembled WGS sequence"/>
</dbReference>
<gene>
    <name evidence="1" type="ORF">DIAAKJNI_00087</name>
</gene>
<proteinExistence type="predicted"/>
<name>A0A811T286_9EURY</name>
<accession>A0A811T286</accession>
<sequence length="202" mass="24137">MSGYKRRKKNTRSPRKVYVIVCEGKKTERIYFKKYRTRYSNLSIKTPDSKHTDPENLTKFAKKQIKEENLIFNNGDTIWCVFDCDENENDDLTEACKIAGKDIRISFSNPNFELWYLLHFELYVTKIERSEVIQRLKKYIPKYKKNMDVYDLLINERPEAIINAKKLIKIHERNEIKQISVESNPSTQIYNLVEEILKLTEE</sequence>
<evidence type="ECO:0000313" key="2">
    <source>
        <dbReference type="Proteomes" id="UP000639006"/>
    </source>
</evidence>
<comment type="caution">
    <text evidence="1">The sequence shown here is derived from an EMBL/GenBank/DDBJ whole genome shotgun (WGS) entry which is preliminary data.</text>
</comment>
<evidence type="ECO:0000313" key="1">
    <source>
        <dbReference type="EMBL" id="CAD6491336.1"/>
    </source>
</evidence>
<reference evidence="1" key="1">
    <citation type="submission" date="2020-10" db="EMBL/GenBank/DDBJ databases">
        <authorList>
            <person name="Hahn C.J."/>
            <person name="Laso-Perez R."/>
            <person name="Vulcano F."/>
            <person name="Vaziourakis K.-M."/>
            <person name="Stokke R."/>
            <person name="Steen I.H."/>
            <person name="Teske A."/>
            <person name="Boetius A."/>
            <person name="Liebeke M."/>
            <person name="Amann R."/>
            <person name="Knittel K."/>
        </authorList>
    </citation>
    <scope>NUCLEOTIDE SEQUENCE</scope>
    <source>
        <strain evidence="1">Gfbio:e3339647-f889-4370-9287-4fb5cb688e4c:AG392M11_GoMArc1</strain>
    </source>
</reference>
<dbReference type="InterPro" id="IPR025591">
    <property type="entry name" value="RloB"/>
</dbReference>